<dbReference type="EMBL" id="CP019699">
    <property type="protein sequence ID" value="AQS54876.1"/>
    <property type="molecule type" value="Genomic_DNA"/>
</dbReference>
<proteinExistence type="predicted"/>
<dbReference type="InterPro" id="IPR014099">
    <property type="entry name" value="Spore_coat_GerQ"/>
</dbReference>
<accession>A0A1U9K4B6</accession>
<evidence type="ECO:0000313" key="2">
    <source>
        <dbReference type="Proteomes" id="UP000188603"/>
    </source>
</evidence>
<gene>
    <name evidence="1" type="ORF">B0W44_02910</name>
</gene>
<organism evidence="1 2">
    <name type="scientific">Novibacillus thermophilus</name>
    <dbReference type="NCBI Taxonomy" id="1471761"/>
    <lineage>
        <taxon>Bacteria</taxon>
        <taxon>Bacillati</taxon>
        <taxon>Bacillota</taxon>
        <taxon>Bacilli</taxon>
        <taxon>Bacillales</taxon>
        <taxon>Thermoactinomycetaceae</taxon>
        <taxon>Novibacillus</taxon>
    </lineage>
</organism>
<dbReference type="STRING" id="1471761.B0W44_02910"/>
<keyword evidence="1" id="KW-0946">Virion</keyword>
<dbReference type="AlphaFoldDB" id="A0A1U9K4B6"/>
<protein>
    <submittedName>
        <fullName evidence="1">Spore coat protein GerQ</fullName>
    </submittedName>
</protein>
<name>A0A1U9K4B6_9BACL</name>
<evidence type="ECO:0000313" key="1">
    <source>
        <dbReference type="EMBL" id="AQS54876.1"/>
    </source>
</evidence>
<sequence>MYRYDGHIPPSHPSPYVNCDSFYPSQMGAEASQQMEESYIENILRLNIGKVVTIYLTYENNREWNAKVVTGTLRAAGRDYLLLRDRETNKDYLFRMINVDYFVFDDIAFTPPEQG</sequence>
<dbReference type="NCBIfam" id="TIGR02728">
    <property type="entry name" value="spore_gerQ"/>
    <property type="match status" value="1"/>
</dbReference>
<dbReference type="Pfam" id="PF09671">
    <property type="entry name" value="Spore_GerQ"/>
    <property type="match status" value="1"/>
</dbReference>
<keyword evidence="2" id="KW-1185">Reference proteome</keyword>
<keyword evidence="1" id="KW-0167">Capsid protein</keyword>
<dbReference type="KEGG" id="ntr:B0W44_02910"/>
<dbReference type="RefSeq" id="WP_077718693.1">
    <property type="nucleotide sequence ID" value="NZ_CP019699.1"/>
</dbReference>
<dbReference type="Proteomes" id="UP000188603">
    <property type="component" value="Chromosome"/>
</dbReference>
<reference evidence="1 2" key="1">
    <citation type="journal article" date="2015" name="Int. J. Syst. Evol. Microbiol.">
        <title>Novibacillus thermophilus gen. nov., sp. nov., a Gram-staining-negative and moderately thermophilic member of the family Thermoactinomycetaceae.</title>
        <authorList>
            <person name="Yang G."/>
            <person name="Chen J."/>
            <person name="Zhou S."/>
        </authorList>
    </citation>
    <scope>NUCLEOTIDE SEQUENCE [LARGE SCALE GENOMIC DNA]</scope>
    <source>
        <strain evidence="1 2">SG-1</strain>
    </source>
</reference>